<organism evidence="2 3">
    <name type="scientific">Cyclotella atomus</name>
    <dbReference type="NCBI Taxonomy" id="382360"/>
    <lineage>
        <taxon>Eukaryota</taxon>
        <taxon>Sar</taxon>
        <taxon>Stramenopiles</taxon>
        <taxon>Ochrophyta</taxon>
        <taxon>Bacillariophyta</taxon>
        <taxon>Coscinodiscophyceae</taxon>
        <taxon>Thalassiosirophycidae</taxon>
        <taxon>Stephanodiscales</taxon>
        <taxon>Stephanodiscaceae</taxon>
        <taxon>Cyclotella</taxon>
    </lineage>
</organism>
<evidence type="ECO:0000313" key="2">
    <source>
        <dbReference type="EMBL" id="KAL3765326.1"/>
    </source>
</evidence>
<feature type="region of interest" description="Disordered" evidence="1">
    <location>
        <begin position="1"/>
        <end position="79"/>
    </location>
</feature>
<sequence>MSKVQATTRMKEEQSDKVPKLDNDLKPELHPAEVNVPHLSPKPTGYKPKFQIHQDDLSVSPKGGQGSNQPPPIPPRPNDWLSHFQLIQMDLEKLRTDLRDHFKQLDSGLEMDFGNVWTELSQLESMAGAAAAEAAKDQGLIVAGVVANLDIPELVDKVKAHIHLEGLETGYRNHQDRIQHLECELTQEQGVVPNLQRKLMELEKGKVYANCLGLYGLLTLAAEAYTTYESVIKVHADAIKANLEGVQESRIKLSFEVPYPESIIKSVENASTASRGGAKWAPMFSSAEAFESNFRNGAYRRVMNGIARSYELVTKALDRAYPIAQRGNRTRDMRKLHTIMADQNRVAYRQTTAFIDCLLPFYRTLCSGGLSSEEAWDCVLLVCCMEFLSCVQEERVPVCADFSDEAGIIWGCFKATDFAKEFCRQKFVEHPKALAILALTSIKREGKNLEAMEERVKKLIESAKGDEISKMETRLQTIENKRHLEMSKEASSKKENAQPVAHVNQDQLVHDSSGLGPDLAMLTDQQRHSFWILAVSVFSKSKVIRKPSQLKLLAIWDYAGKIWLESPPGKILKTISFGLCQQILEAAMPNTIQDIGPDPRARGAEEQGTLKSVIELKGIQRAEAALADDAGVELSYWALPNKTPSDARAIEECIKRAAGSDYWDWHRGSKLFFWRFPEECDWRKEAQDGSELWHLEDPLKGLHFQNITASTREGELQICKKVFQLLFRWYLEKGPPSLITPRFSVEKFLVPTTQDVEDLVVKCLLVTVGEYVQSGSPPQDYTLDQSKFNKSWQFDHDVAQQFNNFTLHDKECHSHGVRFIHTDNSGAPEKESLLQLKVLNFGCLANPYLATQGEERIMELAQGDPKDENNPFQYDYCWLNLPTAKNYDPSMPRVMLLTKDGELTTRRVTFIDDLHGASQGKEGLEAKRAASTSLTLLKGTTGKKWSRGRAGLHWVWTECGLPEDVEDPIRYIHSLDNWDGRCFLKGFFNALEAFRDDRDEDGWRVELSMDAARELAARDLGDSEDIGEVALSDYPILTRATYQLVLHTHALRRLFNTEEPRVCHIRPMEKHMVCYVCGDAWAEGFAQAVQYPDLTIDEQDGLWEEEITMKSLNLREALNIANHLIRDITAGYHDGCEIWQGTDNAVWSCVCTKGMSLVRHLFDLLVEIKILCHEHNVFYHCFHISGEQMIATGIDGLSRGDHKSGIALGYDLIGTSSLWMSVLLTTQIINWPNGDPSLVIADGEGQSGETWKDPAYDVKGDNMWCAACFVPSDLDPCYIAVPKDFTGATINEVGESDRFMKARAGDHLCTSFQCPNCHSQNIRGKDLDTGKNISDACFESLCIRAQLDSFWARSKATVDGHLRETRFMVRYGKALGFTPMPPLGSFRLGQHNGMMQAILLEMRALELGCGRPTVQFGTAGCIRSTTTVLWENLPASGADIVLSSGSAKGRYITTLCPALAKDDAGTTGSGIRVFEWTQQAVRRLLVQVGRTEGWMFRKTNGEERALAGDYAENIYSKLEQIQNETSLVDSGCDIREEYRMQHSGRRFFDTQCLNMKVSPTDIEFQCRWRTDRTKGGKTVKRSMLHTYAEVRNTKTTLLRPSQAL</sequence>
<gene>
    <name evidence="2" type="ORF">ACHAWO_010015</name>
</gene>
<keyword evidence="3" id="KW-1185">Reference proteome</keyword>
<evidence type="ECO:0000256" key="1">
    <source>
        <dbReference type="SAM" id="MobiDB-lite"/>
    </source>
</evidence>
<feature type="compositionally biased region" description="Basic and acidic residues" evidence="1">
    <location>
        <begin position="9"/>
        <end position="31"/>
    </location>
</feature>
<comment type="caution">
    <text evidence="2">The sequence shown here is derived from an EMBL/GenBank/DDBJ whole genome shotgun (WGS) entry which is preliminary data.</text>
</comment>
<dbReference type="EMBL" id="JALLPJ020001403">
    <property type="protein sequence ID" value="KAL3765326.1"/>
    <property type="molecule type" value="Genomic_DNA"/>
</dbReference>
<dbReference type="Proteomes" id="UP001530400">
    <property type="component" value="Unassembled WGS sequence"/>
</dbReference>
<name>A0ABD3MR38_9STRA</name>
<proteinExistence type="predicted"/>
<reference evidence="2 3" key="1">
    <citation type="submission" date="2024-10" db="EMBL/GenBank/DDBJ databases">
        <title>Updated reference genomes for cyclostephanoid diatoms.</title>
        <authorList>
            <person name="Roberts W.R."/>
            <person name="Alverson A.J."/>
        </authorList>
    </citation>
    <scope>NUCLEOTIDE SEQUENCE [LARGE SCALE GENOMIC DNA]</scope>
    <source>
        <strain evidence="2 3">AJA010-31</strain>
    </source>
</reference>
<evidence type="ECO:0000313" key="3">
    <source>
        <dbReference type="Proteomes" id="UP001530400"/>
    </source>
</evidence>
<protein>
    <submittedName>
        <fullName evidence="2">Uncharacterized protein</fullName>
    </submittedName>
</protein>
<accession>A0ABD3MR38</accession>